<name>A0ABR4EJ46_9PEZI</name>
<evidence type="ECO:0000313" key="7">
    <source>
        <dbReference type="Proteomes" id="UP001600888"/>
    </source>
</evidence>
<dbReference type="CDD" id="cd00067">
    <property type="entry name" value="GAL4"/>
    <property type="match status" value="1"/>
</dbReference>
<dbReference type="InterPro" id="IPR007219">
    <property type="entry name" value="XnlR_reg_dom"/>
</dbReference>
<dbReference type="PANTHER" id="PTHR31001">
    <property type="entry name" value="UNCHARACTERIZED TRANSCRIPTIONAL REGULATORY PROTEIN"/>
    <property type="match status" value="1"/>
</dbReference>
<dbReference type="EMBL" id="JBAWTH010000049">
    <property type="protein sequence ID" value="KAL2282433.1"/>
    <property type="molecule type" value="Genomic_DNA"/>
</dbReference>
<feature type="compositionally biased region" description="Polar residues" evidence="4">
    <location>
        <begin position="115"/>
        <end position="134"/>
    </location>
</feature>
<feature type="compositionally biased region" description="Low complexity" evidence="4">
    <location>
        <begin position="626"/>
        <end position="641"/>
    </location>
</feature>
<keyword evidence="7" id="KW-1185">Reference proteome</keyword>
<sequence length="725" mass="81037">MQAKHPPSTPLCSGLRRPSNMASTSPPAAPETAVTATSAPQSRGPGSKQEYSCVLCKQRKVRCDRLDPCSSCVRAGVSCLPGVRQPYKRRRKHAQGGDVKRVQTSERSGGLCSAPSRSLDSTSSPEESRPQRQVPTFGQSLWTGLNDEFQDPRATKSSSEDDVLSSAEYGSSMSPSSLLFSAFRNVADLRDFHPPPMQAFMLWQAFLQNVNPMSKVIHAPSVQPIIIEASKDLDTVPKPSVALLFAIYAAAIMSLKEEDCQAQFGAPKTLLLTRYFSACQQALAAASFMKSRNLVTLQAFVIFLLPARQVYDEQTFWLLAGIAVRLGLRLTAHTANDAPNDSVYVSQLRRRLWRQIIWIDGRSHHHIGLRPPFHGVQAFPLPENLNDVDLNPHMEEMPLIHKGPTEMTFCLCRYEVGEFMIRHGSTFQDPTVPIHDKDKLIDQFEAHMDENYLKHLDPAIPLHLMADGGVRSATCKMRLMAHHPSQYPDRGKSIPQSERDILFQVSVKMVEYDVLGKSTKTLDNFSWHIDNAFQIDAFVFMLISSRNQDAKATLTNKAWKLVSDMYKHRASLLEDSNNELYAAVRELTLHAWEAREAKIAHDNGEPIAVPEVILELRERKAKKSMPSRTSSATSATPISVPPETSALHQLAGVATQVDSRNGYNNMGYMYGMAPDMATNSFQPGLDQQFDSIFRNLSGDMDAAGPVDWDYWDYWDGLLERNNVFR</sequence>
<feature type="region of interest" description="Disordered" evidence="4">
    <location>
        <begin position="621"/>
        <end position="641"/>
    </location>
</feature>
<evidence type="ECO:0000313" key="6">
    <source>
        <dbReference type="EMBL" id="KAL2282433.1"/>
    </source>
</evidence>
<feature type="domain" description="Zn(2)-C6 fungal-type" evidence="5">
    <location>
        <begin position="52"/>
        <end position="79"/>
    </location>
</feature>
<feature type="region of interest" description="Disordered" evidence="4">
    <location>
        <begin position="88"/>
        <end position="134"/>
    </location>
</feature>
<evidence type="ECO:0000256" key="4">
    <source>
        <dbReference type="SAM" id="MobiDB-lite"/>
    </source>
</evidence>
<dbReference type="Proteomes" id="UP001600888">
    <property type="component" value="Unassembled WGS sequence"/>
</dbReference>
<dbReference type="Pfam" id="PF04082">
    <property type="entry name" value="Fungal_trans"/>
    <property type="match status" value="1"/>
</dbReference>
<evidence type="ECO:0000256" key="1">
    <source>
        <dbReference type="ARBA" id="ARBA00004123"/>
    </source>
</evidence>
<dbReference type="PANTHER" id="PTHR31001:SF85">
    <property type="entry name" value="ZN(II)2CYS6 TRANSCRIPTION FACTOR (EUROFUNG)"/>
    <property type="match status" value="1"/>
</dbReference>
<feature type="region of interest" description="Disordered" evidence="4">
    <location>
        <begin position="1"/>
        <end position="51"/>
    </location>
</feature>
<organism evidence="6 7">
    <name type="scientific">Diaporthe vaccinii</name>
    <dbReference type="NCBI Taxonomy" id="105482"/>
    <lineage>
        <taxon>Eukaryota</taxon>
        <taxon>Fungi</taxon>
        <taxon>Dikarya</taxon>
        <taxon>Ascomycota</taxon>
        <taxon>Pezizomycotina</taxon>
        <taxon>Sordariomycetes</taxon>
        <taxon>Sordariomycetidae</taxon>
        <taxon>Diaporthales</taxon>
        <taxon>Diaporthaceae</taxon>
        <taxon>Diaporthe</taxon>
        <taxon>Diaporthe eres species complex</taxon>
    </lineage>
</organism>
<gene>
    <name evidence="6" type="ORF">FJTKL_10541</name>
</gene>
<dbReference type="CDD" id="cd12148">
    <property type="entry name" value="fungal_TF_MHR"/>
    <property type="match status" value="1"/>
</dbReference>
<keyword evidence="3" id="KW-0539">Nucleus</keyword>
<evidence type="ECO:0000259" key="5">
    <source>
        <dbReference type="PROSITE" id="PS50048"/>
    </source>
</evidence>
<protein>
    <recommendedName>
        <fullName evidence="5">Zn(2)-C6 fungal-type domain-containing protein</fullName>
    </recommendedName>
</protein>
<feature type="region of interest" description="Disordered" evidence="4">
    <location>
        <begin position="149"/>
        <end position="174"/>
    </location>
</feature>
<dbReference type="PROSITE" id="PS00463">
    <property type="entry name" value="ZN2_CY6_FUNGAL_1"/>
    <property type="match status" value="1"/>
</dbReference>
<dbReference type="PROSITE" id="PS50048">
    <property type="entry name" value="ZN2_CY6_FUNGAL_2"/>
    <property type="match status" value="1"/>
</dbReference>
<reference evidence="6 7" key="1">
    <citation type="submission" date="2024-03" db="EMBL/GenBank/DDBJ databases">
        <title>A high-quality draft genome sequence of Diaporthe vaccinii, a causative agent of upright dieback and viscid rot disease in cranberry plants.</title>
        <authorList>
            <person name="Sarrasin M."/>
            <person name="Lang B.F."/>
            <person name="Burger G."/>
        </authorList>
    </citation>
    <scope>NUCLEOTIDE SEQUENCE [LARGE SCALE GENOMIC DNA]</scope>
    <source>
        <strain evidence="6 7">IS7</strain>
    </source>
</reference>
<dbReference type="InterPro" id="IPR036864">
    <property type="entry name" value="Zn2-C6_fun-type_DNA-bd_sf"/>
</dbReference>
<dbReference type="InterPro" id="IPR050613">
    <property type="entry name" value="Sec_Metabolite_Reg"/>
</dbReference>
<dbReference type="Pfam" id="PF00172">
    <property type="entry name" value="Zn_clus"/>
    <property type="match status" value="1"/>
</dbReference>
<keyword evidence="2" id="KW-0479">Metal-binding</keyword>
<evidence type="ECO:0000256" key="3">
    <source>
        <dbReference type="ARBA" id="ARBA00023242"/>
    </source>
</evidence>
<dbReference type="InterPro" id="IPR001138">
    <property type="entry name" value="Zn2Cys6_DnaBD"/>
</dbReference>
<accession>A0ABR4EJ46</accession>
<feature type="compositionally biased region" description="Low complexity" evidence="4">
    <location>
        <begin position="22"/>
        <end position="40"/>
    </location>
</feature>
<evidence type="ECO:0000256" key="2">
    <source>
        <dbReference type="ARBA" id="ARBA00022723"/>
    </source>
</evidence>
<dbReference type="SMART" id="SM00066">
    <property type="entry name" value="GAL4"/>
    <property type="match status" value="1"/>
</dbReference>
<dbReference type="SUPFAM" id="SSF57701">
    <property type="entry name" value="Zn2/Cys6 DNA-binding domain"/>
    <property type="match status" value="1"/>
</dbReference>
<proteinExistence type="predicted"/>
<comment type="caution">
    <text evidence="6">The sequence shown here is derived from an EMBL/GenBank/DDBJ whole genome shotgun (WGS) entry which is preliminary data.</text>
</comment>
<dbReference type="Gene3D" id="4.10.240.10">
    <property type="entry name" value="Zn(2)-C6 fungal-type DNA-binding domain"/>
    <property type="match status" value="1"/>
</dbReference>
<comment type="subcellular location">
    <subcellularLocation>
        <location evidence="1">Nucleus</location>
    </subcellularLocation>
</comment>